<protein>
    <recommendedName>
        <fullName evidence="9">Apolipoprotein N-acyltransferase</fullName>
        <shortName evidence="9">ALP N-acyltransferase</shortName>
        <ecNumber evidence="9">2.3.1.269</ecNumber>
    </recommendedName>
</protein>
<gene>
    <name evidence="9 11" type="primary">lnt</name>
    <name evidence="11" type="ORF">Q8A64_00370</name>
</gene>
<name>A0ABU1BIL8_9BURK</name>
<comment type="similarity">
    <text evidence="2 9">Belongs to the CN hydrolase family. Apolipoprotein N-acyltransferase subfamily.</text>
</comment>
<feature type="transmembrane region" description="Helical" evidence="9">
    <location>
        <begin position="472"/>
        <end position="495"/>
    </location>
</feature>
<keyword evidence="7 9" id="KW-0472">Membrane</keyword>
<dbReference type="PANTHER" id="PTHR38686:SF1">
    <property type="entry name" value="APOLIPOPROTEIN N-ACYLTRANSFERASE"/>
    <property type="match status" value="1"/>
</dbReference>
<feature type="transmembrane region" description="Helical" evidence="9">
    <location>
        <begin position="80"/>
        <end position="105"/>
    </location>
</feature>
<organism evidence="11 12">
    <name type="scientific">Keguizhuia sedimenti</name>
    <dbReference type="NCBI Taxonomy" id="3064264"/>
    <lineage>
        <taxon>Bacteria</taxon>
        <taxon>Pseudomonadati</taxon>
        <taxon>Pseudomonadota</taxon>
        <taxon>Betaproteobacteria</taxon>
        <taxon>Burkholderiales</taxon>
        <taxon>Oxalobacteraceae</taxon>
        <taxon>Keguizhuia</taxon>
    </lineage>
</organism>
<dbReference type="CDD" id="cd07571">
    <property type="entry name" value="ALP_N-acyl_transferase"/>
    <property type="match status" value="1"/>
</dbReference>
<feature type="domain" description="CN hydrolase" evidence="10">
    <location>
        <begin position="219"/>
        <end position="465"/>
    </location>
</feature>
<dbReference type="NCBIfam" id="TIGR00546">
    <property type="entry name" value="lnt"/>
    <property type="match status" value="1"/>
</dbReference>
<evidence type="ECO:0000256" key="1">
    <source>
        <dbReference type="ARBA" id="ARBA00004651"/>
    </source>
</evidence>
<keyword evidence="3 9" id="KW-1003">Cell membrane</keyword>
<evidence type="ECO:0000256" key="9">
    <source>
        <dbReference type="HAMAP-Rule" id="MF_01148"/>
    </source>
</evidence>
<feature type="transmembrane region" description="Helical" evidence="9">
    <location>
        <begin position="117"/>
        <end position="137"/>
    </location>
</feature>
<evidence type="ECO:0000256" key="7">
    <source>
        <dbReference type="ARBA" id="ARBA00023136"/>
    </source>
</evidence>
<comment type="function">
    <text evidence="9">Catalyzes the phospholipid dependent N-acylation of the N-terminal cysteine of apolipoprotein, the last step in lipoprotein maturation.</text>
</comment>
<evidence type="ECO:0000313" key="11">
    <source>
        <dbReference type="EMBL" id="MDQ9168855.1"/>
    </source>
</evidence>
<proteinExistence type="inferred from homology"/>
<dbReference type="InterPro" id="IPR036526">
    <property type="entry name" value="C-N_Hydrolase_sf"/>
</dbReference>
<feature type="transmembrane region" description="Helical" evidence="9">
    <location>
        <begin position="50"/>
        <end position="68"/>
    </location>
</feature>
<keyword evidence="6 9" id="KW-1133">Transmembrane helix</keyword>
<evidence type="ECO:0000259" key="10">
    <source>
        <dbReference type="PROSITE" id="PS50263"/>
    </source>
</evidence>
<dbReference type="InterPro" id="IPR045378">
    <property type="entry name" value="LNT_N"/>
</dbReference>
<dbReference type="EMBL" id="JAUYVH010000001">
    <property type="protein sequence ID" value="MDQ9168855.1"/>
    <property type="molecule type" value="Genomic_DNA"/>
</dbReference>
<dbReference type="Proteomes" id="UP001225596">
    <property type="component" value="Unassembled WGS sequence"/>
</dbReference>
<dbReference type="InterPro" id="IPR004563">
    <property type="entry name" value="Apolipo_AcylTrfase"/>
</dbReference>
<dbReference type="SUPFAM" id="SSF56317">
    <property type="entry name" value="Carbon-nitrogen hydrolase"/>
    <property type="match status" value="1"/>
</dbReference>
<comment type="pathway">
    <text evidence="9">Protein modification; lipoprotein biosynthesis (N-acyl transfer).</text>
</comment>
<dbReference type="HAMAP" id="MF_01148">
    <property type="entry name" value="Lnt"/>
    <property type="match status" value="1"/>
</dbReference>
<keyword evidence="5 9" id="KW-0812">Transmembrane</keyword>
<evidence type="ECO:0000256" key="6">
    <source>
        <dbReference type="ARBA" id="ARBA00022989"/>
    </source>
</evidence>
<evidence type="ECO:0000256" key="2">
    <source>
        <dbReference type="ARBA" id="ARBA00010065"/>
    </source>
</evidence>
<dbReference type="Gene3D" id="3.60.110.10">
    <property type="entry name" value="Carbon-nitrogen hydrolase"/>
    <property type="match status" value="1"/>
</dbReference>
<evidence type="ECO:0000256" key="5">
    <source>
        <dbReference type="ARBA" id="ARBA00022692"/>
    </source>
</evidence>
<comment type="subcellular location">
    <subcellularLocation>
        <location evidence="1 9">Cell membrane</location>
        <topology evidence="1 9">Multi-pass membrane protein</topology>
    </subcellularLocation>
</comment>
<evidence type="ECO:0000256" key="3">
    <source>
        <dbReference type="ARBA" id="ARBA00022475"/>
    </source>
</evidence>
<dbReference type="EC" id="2.3.1.269" evidence="9"/>
<keyword evidence="8 9" id="KW-0012">Acyltransferase</keyword>
<feature type="transmembrane region" description="Helical" evidence="9">
    <location>
        <begin position="26"/>
        <end position="43"/>
    </location>
</feature>
<dbReference type="Pfam" id="PF00795">
    <property type="entry name" value="CN_hydrolase"/>
    <property type="match status" value="1"/>
</dbReference>
<evidence type="ECO:0000313" key="12">
    <source>
        <dbReference type="Proteomes" id="UP001225596"/>
    </source>
</evidence>
<comment type="catalytic activity">
    <reaction evidence="9">
        <text>N-terminal S-1,2-diacyl-sn-glyceryl-L-cysteinyl-[lipoprotein] + a glycerophospholipid = N-acyl-S-1,2-diacyl-sn-glyceryl-L-cysteinyl-[lipoprotein] + a 2-acyl-sn-glycero-3-phospholipid + H(+)</text>
        <dbReference type="Rhea" id="RHEA:48228"/>
        <dbReference type="Rhea" id="RHEA-COMP:14681"/>
        <dbReference type="Rhea" id="RHEA-COMP:14684"/>
        <dbReference type="ChEBI" id="CHEBI:15378"/>
        <dbReference type="ChEBI" id="CHEBI:136912"/>
        <dbReference type="ChEBI" id="CHEBI:140656"/>
        <dbReference type="ChEBI" id="CHEBI:140657"/>
        <dbReference type="ChEBI" id="CHEBI:140660"/>
        <dbReference type="EC" id="2.3.1.269"/>
    </reaction>
</comment>
<accession>A0ABU1BIL8</accession>
<feature type="transmembrane region" description="Helical" evidence="9">
    <location>
        <begin position="157"/>
        <end position="180"/>
    </location>
</feature>
<keyword evidence="12" id="KW-1185">Reference proteome</keyword>
<dbReference type="Pfam" id="PF20154">
    <property type="entry name" value="LNT_N"/>
    <property type="match status" value="1"/>
</dbReference>
<comment type="caution">
    <text evidence="11">The sequence shown here is derived from an EMBL/GenBank/DDBJ whole genome shotgun (WGS) entry which is preliminary data.</text>
</comment>
<dbReference type="PANTHER" id="PTHR38686">
    <property type="entry name" value="APOLIPOPROTEIN N-ACYLTRANSFERASE"/>
    <property type="match status" value="1"/>
</dbReference>
<evidence type="ECO:0000256" key="8">
    <source>
        <dbReference type="ARBA" id="ARBA00023315"/>
    </source>
</evidence>
<dbReference type="RefSeq" id="WP_338435461.1">
    <property type="nucleotide sequence ID" value="NZ_JAUYVH010000001.1"/>
</dbReference>
<dbReference type="PROSITE" id="PS50263">
    <property type="entry name" value="CN_HYDROLASE"/>
    <property type="match status" value="1"/>
</dbReference>
<keyword evidence="4 9" id="KW-0808">Transferase</keyword>
<sequence>MRLAFPMALVAGGVNVFSFAPFHWWPIQIVTLALLFWLVAGQTSLRRSMLVGWAFSFAWLAAGFHWLYISMHRYGGLPSWMAVLAVALLAAALALFLALMMGLAARFKQRNATSLPLLMLAVLPICWMLSEWLRGWILTGFPWIASGYAHTASPLEGFAPIVGVYGLAWLVAVLAGCLVLIPARKSAALLALLIVHGGIGLKRIDWTQPYGQAISVRLLQGNIAQDMKFAQDRIQSTLMLYHDLIRSEPADLIATPETALPLLSRQLPPDYLPSIAAYGKESNSHIAIGVAVSDGPYQYANSLIGLSPDSDGQFYRYDKHHLVPFGEFIPAGARWFVDMMRIPLGDFTRGDLLQKPFAVRDQLVMPNICYEDLFGEEIANQLAAAYFSGATPPTMLLNISNIAWFGDSIALPQHLQISQMRALETGRPMLRATNTGATAVIGPKGNVLAQLEPFTRGVLSSTVQGYSGWTPYMLFGNTPVIVLAIASLLLIRFVARQRRKKSL</sequence>
<evidence type="ECO:0000256" key="4">
    <source>
        <dbReference type="ARBA" id="ARBA00022679"/>
    </source>
</evidence>
<reference evidence="11 12" key="1">
    <citation type="submission" date="2023-08" db="EMBL/GenBank/DDBJ databases">
        <title>Oxalobacteraceae gen .nov., isolated from river sludge outside the plant.</title>
        <authorList>
            <person name="Zhao S.Y."/>
        </authorList>
    </citation>
    <scope>NUCLEOTIDE SEQUENCE [LARGE SCALE GENOMIC DNA]</scope>
    <source>
        <strain evidence="11 12">R-40</strain>
    </source>
</reference>
<dbReference type="InterPro" id="IPR003010">
    <property type="entry name" value="C-N_Hydrolase"/>
</dbReference>